<dbReference type="EMBL" id="FODY01000035">
    <property type="protein sequence ID" value="SEP45489.1"/>
    <property type="molecule type" value="Genomic_DNA"/>
</dbReference>
<evidence type="ECO:0000313" key="2">
    <source>
        <dbReference type="EMBL" id="SEP45489.1"/>
    </source>
</evidence>
<dbReference type="PANTHER" id="PTHR37298:SF1">
    <property type="entry name" value="UPF0111 PROTEIN YKAA"/>
    <property type="match status" value="1"/>
</dbReference>
<organism evidence="2 3">
    <name type="scientific">Propionispora vibrioides</name>
    <dbReference type="NCBI Taxonomy" id="112903"/>
    <lineage>
        <taxon>Bacteria</taxon>
        <taxon>Bacillati</taxon>
        <taxon>Bacillota</taxon>
        <taxon>Negativicutes</taxon>
        <taxon>Selenomonadales</taxon>
        <taxon>Sporomusaceae</taxon>
        <taxon>Propionispora</taxon>
    </lineage>
</organism>
<dbReference type="Proteomes" id="UP000198847">
    <property type="component" value="Unassembled WGS sequence"/>
</dbReference>
<evidence type="ECO:0008006" key="4">
    <source>
        <dbReference type="Google" id="ProtNLM"/>
    </source>
</evidence>
<dbReference type="PANTHER" id="PTHR37298">
    <property type="entry name" value="UPF0111 PROTEIN YKAA"/>
    <property type="match status" value="1"/>
</dbReference>
<dbReference type="AlphaFoldDB" id="A0A1H8Y033"/>
<gene>
    <name evidence="2" type="ORF">SAMN04490178_13526</name>
</gene>
<accession>A0A1H8Y033</accession>
<dbReference type="SUPFAM" id="SSF109755">
    <property type="entry name" value="PhoU-like"/>
    <property type="match status" value="1"/>
</dbReference>
<protein>
    <recommendedName>
        <fullName evidence="4">TIGR00153 family protein</fullName>
    </recommendedName>
</protein>
<comment type="similarity">
    <text evidence="1">Belongs to the UPF0111 family.</text>
</comment>
<evidence type="ECO:0000313" key="3">
    <source>
        <dbReference type="Proteomes" id="UP000198847"/>
    </source>
</evidence>
<name>A0A1H8Y033_9FIRM</name>
<dbReference type="InterPro" id="IPR052912">
    <property type="entry name" value="UPF0111_domain"/>
</dbReference>
<keyword evidence="3" id="KW-1185">Reference proteome</keyword>
<sequence length="209" mass="23923">MGFRLKPKEEKFFQLLSEQAVLVQKSAEILALAMHEKDKLVELMGLIDSVEKNADEIVAKVGERLQKTFITPFDREDIFTLVQKLDDVIDGIKGIIERMHLYNVGTATPGVQELSELVVKASKQIEKAVSYLSDLKKSHIKIEARCSRIMELEAEGDRLYREEMGKLFRDCQDPIEIIKWKEILANLEDMLDLSEDIADALKRVVLKYA</sequence>
<dbReference type="InterPro" id="IPR018445">
    <property type="entry name" value="Put_Phosphate_transp_reg"/>
</dbReference>
<dbReference type="Pfam" id="PF01865">
    <property type="entry name" value="PhoU_div"/>
    <property type="match status" value="1"/>
</dbReference>
<proteinExistence type="inferred from homology"/>
<reference evidence="2 3" key="1">
    <citation type="submission" date="2016-10" db="EMBL/GenBank/DDBJ databases">
        <authorList>
            <person name="de Groot N.N."/>
        </authorList>
    </citation>
    <scope>NUCLEOTIDE SEQUENCE [LARGE SCALE GENOMIC DNA]</scope>
    <source>
        <strain evidence="2 3">DSM 13305</strain>
    </source>
</reference>
<dbReference type="RefSeq" id="WP_177173690.1">
    <property type="nucleotide sequence ID" value="NZ_FODY01000035.1"/>
</dbReference>
<evidence type="ECO:0000256" key="1">
    <source>
        <dbReference type="ARBA" id="ARBA00008591"/>
    </source>
</evidence>
<dbReference type="Gene3D" id="1.20.58.220">
    <property type="entry name" value="Phosphate transport system protein phou homolog 2, domain 2"/>
    <property type="match status" value="1"/>
</dbReference>
<dbReference type="InterPro" id="IPR038078">
    <property type="entry name" value="PhoU-like_sf"/>
</dbReference>
<dbReference type="STRING" id="112903.SAMN04490178_13526"/>